<sequence length="504" mass="54623">MALSDFVQKPIQVTDGEHKSEGETEIVAQALDPVAKPWLSLGLLPTFGTFLLLAGCSLHGPLGLDDKSAVRTSAYSANKVLFLNPTTMSKPAQPGVKDELRYAELLEAHQVAADIQAGRTSKRRSVLNRQPVSIVINRAYVPATLRQCAKRLSDIFGKRRDIAVLLETSTANDKQESIAVWYQQGVMIDGKSAASTDSAGVIGGPQPDGTLNFQDLLVFSEDSWNSNFPPYFRMRLIDVSAERNTGVGALLDQIEGSTKAITGLIGVPDSPLIGIAKLAAKQILGNEENIPILDFTFQLYGSSMLDEAGGVPLGVLQTGGVVVTAPPCGSDNSYWDEKLKFDYTLNRIEDITGEVREQPYIFATILTSDLAVPSIVRTRSDAIMKRLTDPKVTGDELLVAQADAAKLTSALSVLATREAFRRRPNKASFAKLVGDASAKQIDESEKGFYLDTFYRATQRNLPDFAAYGSWVLNCSAAAEFDAEAGYFKKDKSVNGVDGQPCWLD</sequence>
<name>A0ABT8ZSZ1_9SPHN</name>
<keyword evidence="2" id="KW-1185">Reference proteome</keyword>
<accession>A0ABT8ZSZ1</accession>
<proteinExistence type="predicted"/>
<dbReference type="RefSeq" id="WP_304537406.1">
    <property type="nucleotide sequence ID" value="NZ_JAUQOM010000015.1"/>
</dbReference>
<dbReference type="EMBL" id="JAUQOM010000015">
    <property type="protein sequence ID" value="MDO7837099.1"/>
    <property type="molecule type" value="Genomic_DNA"/>
</dbReference>
<gene>
    <name evidence="1" type="ORF">Q4610_18810</name>
</gene>
<organism evidence="1 2">
    <name type="scientific">Sphingobium cyanobacteriorum</name>
    <dbReference type="NCBI Taxonomy" id="3063954"/>
    <lineage>
        <taxon>Bacteria</taxon>
        <taxon>Pseudomonadati</taxon>
        <taxon>Pseudomonadota</taxon>
        <taxon>Alphaproteobacteria</taxon>
        <taxon>Sphingomonadales</taxon>
        <taxon>Sphingomonadaceae</taxon>
        <taxon>Sphingobium</taxon>
    </lineage>
</organism>
<reference evidence="1" key="1">
    <citation type="submission" date="2023-07" db="EMBL/GenBank/DDBJ databases">
        <title>Bacterial whole genome sequence for Sphingobium sp. HBC34.</title>
        <authorList>
            <person name="Le V."/>
            <person name="Ko S.-R."/>
            <person name="Ahn C.-Y."/>
            <person name="Oh H.-M."/>
        </authorList>
    </citation>
    <scope>NUCLEOTIDE SEQUENCE</scope>
    <source>
        <strain evidence="1">HBC34</strain>
    </source>
</reference>
<dbReference type="Proteomes" id="UP001176471">
    <property type="component" value="Unassembled WGS sequence"/>
</dbReference>
<comment type="caution">
    <text evidence="1">The sequence shown here is derived from an EMBL/GenBank/DDBJ whole genome shotgun (WGS) entry which is preliminary data.</text>
</comment>
<protein>
    <submittedName>
        <fullName evidence="1">Uncharacterized protein</fullName>
    </submittedName>
</protein>
<evidence type="ECO:0000313" key="1">
    <source>
        <dbReference type="EMBL" id="MDO7837099.1"/>
    </source>
</evidence>
<evidence type="ECO:0000313" key="2">
    <source>
        <dbReference type="Proteomes" id="UP001176471"/>
    </source>
</evidence>